<comment type="cofactor">
    <cofactor evidence="1">
        <name>Mg(2+)</name>
        <dbReference type="ChEBI" id="CHEBI:18420"/>
    </cofactor>
    <text evidence="1">Binds 2 magnesium ions per subunit.</text>
</comment>
<dbReference type="InterPro" id="IPR036705">
    <property type="entry name" value="Ribosyl_crysJ1_sf"/>
</dbReference>
<keyword evidence="1" id="KW-0460">Magnesium</keyword>
<dbReference type="InterPro" id="IPR050792">
    <property type="entry name" value="ADP-ribosylglycohydrolase"/>
</dbReference>
<feature type="binding site" evidence="1">
    <location>
        <position position="295"/>
    </location>
    <ligand>
        <name>Mg(2+)</name>
        <dbReference type="ChEBI" id="CHEBI:18420"/>
        <label>1</label>
    </ligand>
</feature>
<dbReference type="OrthoDB" id="2021138at2759"/>
<gene>
    <name evidence="2" type="ORF">FIBSPDRAFT_1035522</name>
</gene>
<name>A0A166X6M4_9AGAM</name>
<sequence length="369" mass="40318">MNKIQILNKAHGALIGSALGDTIGLYTEFMTDKQARKTYPSGQFVLVEPATKMFEDSHRLRFESCAWTDDTDHTVLLILSYLRTGTFSQIDFASRLKVWCQQGLRCLDRRSIDIGITVGRVVFHRDFLARPTDTAHTIWAQSGGTNAPNGSLMRTAPVGVICMGKSEEETFAEAIHMGAVTHADPRCAVSVAVVSGLIRGLCREEVRNVSDTNAAVERGWGYMQKEHGDMVLDRAVFEKHAYAESLDALTLCDSGMGYVYKCLGSALWCLREVQLQKETFKSAMTKLVMAGGDADTNGAVAGALCGALCGYSALPAEWRDGMKYEEWYRSKIEALCVRAGLTEGVYDAAGDSDTLPDGGKGFLTEGDFN</sequence>
<evidence type="ECO:0000313" key="3">
    <source>
        <dbReference type="Proteomes" id="UP000076532"/>
    </source>
</evidence>
<feature type="binding site" evidence="1">
    <location>
        <position position="69"/>
    </location>
    <ligand>
        <name>Mg(2+)</name>
        <dbReference type="ChEBI" id="CHEBI:18420"/>
        <label>1</label>
    </ligand>
</feature>
<keyword evidence="1" id="KW-0479">Metal-binding</keyword>
<accession>A0A166X6M4</accession>
<feature type="binding site" evidence="1">
    <location>
        <position position="293"/>
    </location>
    <ligand>
        <name>Mg(2+)</name>
        <dbReference type="ChEBI" id="CHEBI:18420"/>
        <label>1</label>
    </ligand>
</feature>
<dbReference type="GO" id="GO:0046872">
    <property type="term" value="F:metal ion binding"/>
    <property type="evidence" value="ECO:0007669"/>
    <property type="project" value="UniProtKB-KW"/>
</dbReference>
<dbReference type="PANTHER" id="PTHR16222:SF28">
    <property type="entry name" value="ADP-RIBOSYLGLYCOHYDROLASE"/>
    <property type="match status" value="1"/>
</dbReference>
<dbReference type="SUPFAM" id="SSF101478">
    <property type="entry name" value="ADP-ribosylglycohydrolase"/>
    <property type="match status" value="1"/>
</dbReference>
<protein>
    <submittedName>
        <fullName evidence="2">ADP-ribosylglycohydrolase</fullName>
    </submittedName>
</protein>
<dbReference type="Pfam" id="PF03747">
    <property type="entry name" value="ADP_ribosyl_GH"/>
    <property type="match status" value="1"/>
</dbReference>
<dbReference type="AlphaFoldDB" id="A0A166X6M4"/>
<feature type="binding site" evidence="1">
    <location>
        <position position="70"/>
    </location>
    <ligand>
        <name>Mg(2+)</name>
        <dbReference type="ChEBI" id="CHEBI:18420"/>
        <label>1</label>
    </ligand>
</feature>
<feature type="binding site" evidence="1">
    <location>
        <position position="296"/>
    </location>
    <ligand>
        <name>Mg(2+)</name>
        <dbReference type="ChEBI" id="CHEBI:18420"/>
        <label>1</label>
    </ligand>
</feature>
<feature type="binding site" evidence="1">
    <location>
        <position position="68"/>
    </location>
    <ligand>
        <name>Mg(2+)</name>
        <dbReference type="ChEBI" id="CHEBI:18420"/>
        <label>1</label>
    </ligand>
</feature>
<dbReference type="InterPro" id="IPR005502">
    <property type="entry name" value="Ribosyl_crysJ1"/>
</dbReference>
<dbReference type="Gene3D" id="1.10.4080.10">
    <property type="entry name" value="ADP-ribosylation/Crystallin J1"/>
    <property type="match status" value="1"/>
</dbReference>
<dbReference type="Proteomes" id="UP000076532">
    <property type="component" value="Unassembled WGS sequence"/>
</dbReference>
<reference evidence="2 3" key="1">
    <citation type="journal article" date="2016" name="Mol. Biol. Evol.">
        <title>Comparative Genomics of Early-Diverging Mushroom-Forming Fungi Provides Insights into the Origins of Lignocellulose Decay Capabilities.</title>
        <authorList>
            <person name="Nagy L.G."/>
            <person name="Riley R."/>
            <person name="Tritt A."/>
            <person name="Adam C."/>
            <person name="Daum C."/>
            <person name="Floudas D."/>
            <person name="Sun H."/>
            <person name="Yadav J.S."/>
            <person name="Pangilinan J."/>
            <person name="Larsson K.H."/>
            <person name="Matsuura K."/>
            <person name="Barry K."/>
            <person name="Labutti K."/>
            <person name="Kuo R."/>
            <person name="Ohm R.A."/>
            <person name="Bhattacharya S.S."/>
            <person name="Shirouzu T."/>
            <person name="Yoshinaga Y."/>
            <person name="Martin F.M."/>
            <person name="Grigoriev I.V."/>
            <person name="Hibbett D.S."/>
        </authorList>
    </citation>
    <scope>NUCLEOTIDE SEQUENCE [LARGE SCALE GENOMIC DNA]</scope>
    <source>
        <strain evidence="2 3">CBS 109695</strain>
    </source>
</reference>
<dbReference type="STRING" id="436010.A0A166X6M4"/>
<organism evidence="2 3">
    <name type="scientific">Athelia psychrophila</name>
    <dbReference type="NCBI Taxonomy" id="1759441"/>
    <lineage>
        <taxon>Eukaryota</taxon>
        <taxon>Fungi</taxon>
        <taxon>Dikarya</taxon>
        <taxon>Basidiomycota</taxon>
        <taxon>Agaricomycotina</taxon>
        <taxon>Agaricomycetes</taxon>
        <taxon>Agaricomycetidae</taxon>
        <taxon>Atheliales</taxon>
        <taxon>Atheliaceae</taxon>
        <taxon>Athelia</taxon>
    </lineage>
</organism>
<dbReference type="PANTHER" id="PTHR16222">
    <property type="entry name" value="ADP-RIBOSYLGLYCOHYDROLASE"/>
    <property type="match status" value="1"/>
</dbReference>
<keyword evidence="3" id="KW-1185">Reference proteome</keyword>
<evidence type="ECO:0000256" key="1">
    <source>
        <dbReference type="PIRSR" id="PIRSR605502-1"/>
    </source>
</evidence>
<proteinExistence type="predicted"/>
<evidence type="ECO:0000313" key="2">
    <source>
        <dbReference type="EMBL" id="KZP34475.1"/>
    </source>
</evidence>
<dbReference type="EMBL" id="KV417480">
    <property type="protein sequence ID" value="KZP34475.1"/>
    <property type="molecule type" value="Genomic_DNA"/>
</dbReference>